<accession>A0A5J6VKQ9</accession>
<evidence type="ECO:0000313" key="2">
    <source>
        <dbReference type="EMBL" id="QFG74493.1"/>
    </source>
</evidence>
<proteinExistence type="predicted"/>
<protein>
    <submittedName>
        <fullName evidence="2">Uncharacterized protein</fullName>
    </submittedName>
</protein>
<name>A0A5J6VKQ9_9VIRU</name>
<feature type="region of interest" description="Disordered" evidence="1">
    <location>
        <begin position="1"/>
        <end position="36"/>
    </location>
</feature>
<evidence type="ECO:0000256" key="1">
    <source>
        <dbReference type="SAM" id="MobiDB-lite"/>
    </source>
</evidence>
<sequence>MSNRNYSPPPPYTKNKEYNQHKEPIQAISPKNIRDNNRNEGNCVINIHNNFIYTPNQTHHSHERHQRQQRPQIQQRQPKYHGPVNNVQKYKISSNYYYPQTGKTVTKTDYIETNGKKSKCYHFDIKQEHLDQNVGINELDPIPVNFLYKNSVLSRDAYFKEQKRQLENINNEKLLRLEAQRVYSHLLN</sequence>
<dbReference type="EMBL" id="MN448289">
    <property type="protein sequence ID" value="QFG74493.1"/>
    <property type="molecule type" value="Genomic_DNA"/>
</dbReference>
<organism evidence="2">
    <name type="scientific">Megaviridae environmental sample</name>
    <dbReference type="NCBI Taxonomy" id="1737588"/>
    <lineage>
        <taxon>Viruses</taxon>
        <taxon>Varidnaviria</taxon>
        <taxon>Bamfordvirae</taxon>
        <taxon>Nucleocytoviricota</taxon>
        <taxon>Megaviricetes</taxon>
        <taxon>Imitervirales</taxon>
        <taxon>Mimiviridae</taxon>
        <taxon>environmental samples</taxon>
    </lineage>
</organism>
<reference evidence="2" key="1">
    <citation type="journal article" date="2019" name="Philos. Trans. R. Soc. Lond., B, Biol. Sci.">
        <title>Targeted metagenomic recovery of four divergent viruses reveals shared and distinctive characteristics of giant viruses of marine eukaryotes.</title>
        <authorList>
            <person name="Needham D.M."/>
            <person name="Poirier C."/>
            <person name="Hehenberger E."/>
            <person name="Jimenez V."/>
            <person name="Swalwell J.E."/>
            <person name="Santoro A.E."/>
            <person name="Worden A.Z."/>
        </authorList>
    </citation>
    <scope>NUCLEOTIDE SEQUENCE</scope>
    <source>
        <strain evidence="2">MPacV-611</strain>
    </source>
</reference>
<feature type="region of interest" description="Disordered" evidence="1">
    <location>
        <begin position="55"/>
        <end position="80"/>
    </location>
</feature>
<feature type="compositionally biased region" description="Basic and acidic residues" evidence="1">
    <location>
        <begin position="14"/>
        <end position="24"/>
    </location>
</feature>
<feature type="compositionally biased region" description="Basic residues" evidence="1">
    <location>
        <begin position="59"/>
        <end position="68"/>
    </location>
</feature>